<name>A0ABZ1FCX6_9ACTN</name>
<dbReference type="InterPro" id="IPR045428">
    <property type="entry name" value="EACC1"/>
</dbReference>
<sequence>MRVQVSIETDDSGTTLFDLYRWFRQDGELRRHAEVQLLSPRQTGGFMGAVEVIELVVGQGIAVANLAMAYATWRQGRATAGAITITVGEVSVTVKDGSEESIRRIMELLQTEND</sequence>
<organism evidence="1 2">
    <name type="scientific">Streptomyces decoyicus</name>
    <dbReference type="NCBI Taxonomy" id="249567"/>
    <lineage>
        <taxon>Bacteria</taxon>
        <taxon>Bacillati</taxon>
        <taxon>Actinomycetota</taxon>
        <taxon>Actinomycetes</taxon>
        <taxon>Kitasatosporales</taxon>
        <taxon>Streptomycetaceae</taxon>
        <taxon>Streptomyces</taxon>
    </lineage>
</organism>
<evidence type="ECO:0000313" key="1">
    <source>
        <dbReference type="EMBL" id="WSB68197.1"/>
    </source>
</evidence>
<dbReference type="Pfam" id="PF19953">
    <property type="entry name" value="EACC1"/>
    <property type="match status" value="1"/>
</dbReference>
<protein>
    <submittedName>
        <fullName evidence="1">Uncharacterized protein</fullName>
    </submittedName>
</protein>
<dbReference type="EMBL" id="CP109106">
    <property type="protein sequence ID" value="WSB68197.1"/>
    <property type="molecule type" value="Genomic_DNA"/>
</dbReference>
<dbReference type="RefSeq" id="WP_326617638.1">
    <property type="nucleotide sequence ID" value="NZ_CP109106.1"/>
</dbReference>
<reference evidence="1 2" key="1">
    <citation type="submission" date="2022-10" db="EMBL/GenBank/DDBJ databases">
        <title>The complete genomes of actinobacterial strains from the NBC collection.</title>
        <authorList>
            <person name="Joergensen T.S."/>
            <person name="Alvarez Arevalo M."/>
            <person name="Sterndorff E.B."/>
            <person name="Faurdal D."/>
            <person name="Vuksanovic O."/>
            <person name="Mourched A.-S."/>
            <person name="Charusanti P."/>
            <person name="Shaw S."/>
            <person name="Blin K."/>
            <person name="Weber T."/>
        </authorList>
    </citation>
    <scope>NUCLEOTIDE SEQUENCE [LARGE SCALE GENOMIC DNA]</scope>
    <source>
        <strain evidence="1 2">NBC 01774</strain>
    </source>
</reference>
<evidence type="ECO:0000313" key="2">
    <source>
        <dbReference type="Proteomes" id="UP001344251"/>
    </source>
</evidence>
<proteinExistence type="predicted"/>
<keyword evidence="2" id="KW-1185">Reference proteome</keyword>
<dbReference type="Proteomes" id="UP001344251">
    <property type="component" value="Chromosome"/>
</dbReference>
<gene>
    <name evidence="1" type="ORF">OG863_09635</name>
</gene>
<accession>A0ABZ1FCX6</accession>